<proteinExistence type="predicted"/>
<feature type="region of interest" description="Disordered" evidence="1">
    <location>
        <begin position="269"/>
        <end position="292"/>
    </location>
</feature>
<evidence type="ECO:0000259" key="2">
    <source>
        <dbReference type="Pfam" id="PF14664"/>
    </source>
</evidence>
<dbReference type="Pfam" id="PF14664">
    <property type="entry name" value="RICTOR_N"/>
    <property type="match status" value="1"/>
</dbReference>
<evidence type="ECO:0000313" key="3">
    <source>
        <dbReference type="EMBL" id="KAA6376714.1"/>
    </source>
</evidence>
<evidence type="ECO:0000313" key="4">
    <source>
        <dbReference type="Proteomes" id="UP000324800"/>
    </source>
</evidence>
<dbReference type="Proteomes" id="UP000324800">
    <property type="component" value="Unassembled WGS sequence"/>
</dbReference>
<evidence type="ECO:0000256" key="1">
    <source>
        <dbReference type="SAM" id="MobiDB-lite"/>
    </source>
</evidence>
<protein>
    <recommendedName>
        <fullName evidence="2">Rapamycin-insensitive companion of mTOR N-terminal domain-containing protein</fullName>
    </recommendedName>
</protein>
<sequence length="292" mass="33552">MEKIAEQIFSGRSVIADEALGKIERSQSEIAQKKDIRDFFSEPICYILRFFCYSPDTTLRRRALSAVLSFSSFKRMVTRFMELSIDVIVAIGIISNGSENKEHNLCVDIALTWIQTNRAFAQPIAHVACVTVASNQKKQLVKCHELFCRLCYLFPQEMRSLGGWQVLMMMILEAQPEQSIRFTSIISYHLRDTVRRKFISSSDLQQLFSPFSLYAHGQFPFSLAVIRHAMLDLEPQYQLQQEKSQSDLQQMNRGNSSVHLSRVSTEKSFQSLRQHESPSSTVVQNDQNMNYG</sequence>
<name>A0A5J4V2J6_9EUKA</name>
<reference evidence="3 4" key="1">
    <citation type="submission" date="2019-03" db="EMBL/GenBank/DDBJ databases">
        <title>Single cell metagenomics reveals metabolic interactions within the superorganism composed of flagellate Streblomastix strix and complex community of Bacteroidetes bacteria on its surface.</title>
        <authorList>
            <person name="Treitli S.C."/>
            <person name="Kolisko M."/>
            <person name="Husnik F."/>
            <person name="Keeling P."/>
            <person name="Hampl V."/>
        </authorList>
    </citation>
    <scope>NUCLEOTIDE SEQUENCE [LARGE SCALE GENOMIC DNA]</scope>
    <source>
        <strain evidence="3">ST1C</strain>
    </source>
</reference>
<dbReference type="AlphaFoldDB" id="A0A5J4V2J6"/>
<feature type="domain" description="Rapamycin-insensitive companion of mTOR N-terminal" evidence="2">
    <location>
        <begin position="44"/>
        <end position="213"/>
    </location>
</feature>
<dbReference type="EMBL" id="SNRW01010339">
    <property type="protein sequence ID" value="KAA6376714.1"/>
    <property type="molecule type" value="Genomic_DNA"/>
</dbReference>
<gene>
    <name evidence="3" type="ORF">EZS28_027758</name>
</gene>
<organism evidence="3 4">
    <name type="scientific">Streblomastix strix</name>
    <dbReference type="NCBI Taxonomy" id="222440"/>
    <lineage>
        <taxon>Eukaryota</taxon>
        <taxon>Metamonada</taxon>
        <taxon>Preaxostyla</taxon>
        <taxon>Oxymonadida</taxon>
        <taxon>Streblomastigidae</taxon>
        <taxon>Streblomastix</taxon>
    </lineage>
</organism>
<comment type="caution">
    <text evidence="3">The sequence shown here is derived from an EMBL/GenBank/DDBJ whole genome shotgun (WGS) entry which is preliminary data.</text>
</comment>
<dbReference type="InterPro" id="IPR028267">
    <property type="entry name" value="Pianissimo_N"/>
</dbReference>
<accession>A0A5J4V2J6</accession>